<dbReference type="Proteomes" id="UP001153331">
    <property type="component" value="Unassembled WGS sequence"/>
</dbReference>
<dbReference type="EMBL" id="JAPHNI010000161">
    <property type="protein sequence ID" value="KAJ8115045.1"/>
    <property type="molecule type" value="Genomic_DNA"/>
</dbReference>
<accession>A0ACC2IIP3</accession>
<evidence type="ECO:0000313" key="2">
    <source>
        <dbReference type="Proteomes" id="UP001153331"/>
    </source>
</evidence>
<comment type="caution">
    <text evidence="1">The sequence shown here is derived from an EMBL/GenBank/DDBJ whole genome shotgun (WGS) entry which is preliminary data.</text>
</comment>
<gene>
    <name evidence="1" type="ORF">OPT61_g3222</name>
</gene>
<sequence length="715" mass="79431">MFGIGPMLPALPATDDVERSSKVHKHRKTDSTGAESHELAIMRRPSTVQTETTLVNSSDEYAVRDPDDGARQQHDSALIVDFDLQRSAEQLRNGEISDIDLALFSLWIKAKTDNYNMAKKLVRELALDQGYNVDKIANPRVRKLLQEVHDVRPRHPGHRSSCESQLQETTEDSDMRASSRIRKAASHLTARIDTLPPSLRLKRERAVQEAVRPTEVTNNAIDYPPNTPDRPAPLSVKSRSSQVGNFIQTPNTVSRSVSTPIRTRSKRSLVPSDKEVSNATLRSGDITFHHSSPTVAASNVSNDNVFDDLQEKQKGHSSFFNTTLNMNGVRCYVNPKEYTPGEPDYQVALGQYQLDASDGASETSNETFSDTGCIQKSRNGTSGFYYAPTTGNGSFEALESYIGSEDEDEHSILESASTDSNEESQTQYQFSTQISEPQGVIIQPANTPSEHLATARSHRKAYKFKNIQSAVNFHRPLPLRSYESEATMFPTAGPQTYRSRNRSKSVTSMVNSTRQATQAMHCPLTSASNETYDTNNDAGEGGTKDASSPTKVSEQVDHHIASASQRSSSNFTLSQFPVPPMDSSMDESSMLMPCATSSPGALHQTVSQYAMAVVATPSPDSMYRAITKVNMIALLQRTRSRGERLHVIDWDALSSFERAWRNINEVLLVTIYGRKDIVLDENDVAYVDCVAKEMEDQSEKVETKDWVRCMFEDCK</sequence>
<organism evidence="1 2">
    <name type="scientific">Boeremia exigua</name>
    <dbReference type="NCBI Taxonomy" id="749465"/>
    <lineage>
        <taxon>Eukaryota</taxon>
        <taxon>Fungi</taxon>
        <taxon>Dikarya</taxon>
        <taxon>Ascomycota</taxon>
        <taxon>Pezizomycotina</taxon>
        <taxon>Dothideomycetes</taxon>
        <taxon>Pleosporomycetidae</taxon>
        <taxon>Pleosporales</taxon>
        <taxon>Pleosporineae</taxon>
        <taxon>Didymellaceae</taxon>
        <taxon>Boeremia</taxon>
    </lineage>
</organism>
<evidence type="ECO:0000313" key="1">
    <source>
        <dbReference type="EMBL" id="KAJ8115045.1"/>
    </source>
</evidence>
<keyword evidence="2" id="KW-1185">Reference proteome</keyword>
<protein>
    <submittedName>
        <fullName evidence="1">Uncharacterized protein</fullName>
    </submittedName>
</protein>
<reference evidence="1" key="1">
    <citation type="submission" date="2022-11" db="EMBL/GenBank/DDBJ databases">
        <title>Genome Sequence of Boeremia exigua.</title>
        <authorList>
            <person name="Buettner E."/>
        </authorList>
    </citation>
    <scope>NUCLEOTIDE SEQUENCE</scope>
    <source>
        <strain evidence="1">CU02</strain>
    </source>
</reference>
<name>A0ACC2IIP3_9PLEO</name>
<proteinExistence type="predicted"/>